<gene>
    <name evidence="2" type="ORF">AYY17_03785</name>
</gene>
<accession>A0A1B8HEE9</accession>
<name>A0A1B8HEE9_9GAMM</name>
<proteinExistence type="predicted"/>
<organism evidence="2 3">
    <name type="scientific">Morganella psychrotolerans</name>
    <dbReference type="NCBI Taxonomy" id="368603"/>
    <lineage>
        <taxon>Bacteria</taxon>
        <taxon>Pseudomonadati</taxon>
        <taxon>Pseudomonadota</taxon>
        <taxon>Gammaproteobacteria</taxon>
        <taxon>Enterobacterales</taxon>
        <taxon>Morganellaceae</taxon>
        <taxon>Morganella</taxon>
    </lineage>
</organism>
<dbReference type="RefSeq" id="WP_067423521.1">
    <property type="nucleotide sequence ID" value="NZ_CBCPID010000001.1"/>
</dbReference>
<sequence>MERITGQHESHSIQRRRAVLQSRVLRFLGMISWPLQYTVFILSGCFLLDLCFDLPGHEVKYHVKLLVSWWQENGAENQLVSFRH</sequence>
<feature type="transmembrane region" description="Helical" evidence="1">
    <location>
        <begin position="35"/>
        <end position="52"/>
    </location>
</feature>
<evidence type="ECO:0000313" key="2">
    <source>
        <dbReference type="EMBL" id="OBU07436.1"/>
    </source>
</evidence>
<dbReference type="AlphaFoldDB" id="A0A1B8HEE9"/>
<keyword evidence="1" id="KW-0472">Membrane</keyword>
<dbReference type="Proteomes" id="UP000092247">
    <property type="component" value="Unassembled WGS sequence"/>
</dbReference>
<evidence type="ECO:0000313" key="3">
    <source>
        <dbReference type="Proteomes" id="UP000092247"/>
    </source>
</evidence>
<comment type="caution">
    <text evidence="2">The sequence shown here is derived from an EMBL/GenBank/DDBJ whole genome shotgun (WGS) entry which is preliminary data.</text>
</comment>
<dbReference type="EMBL" id="LZEX01000012">
    <property type="protein sequence ID" value="OBU07436.1"/>
    <property type="molecule type" value="Genomic_DNA"/>
</dbReference>
<evidence type="ECO:0000256" key="1">
    <source>
        <dbReference type="SAM" id="Phobius"/>
    </source>
</evidence>
<protein>
    <submittedName>
        <fullName evidence="2">Uncharacterized protein</fullName>
    </submittedName>
</protein>
<keyword evidence="1" id="KW-0812">Transmembrane</keyword>
<keyword evidence="1" id="KW-1133">Transmembrane helix</keyword>
<reference evidence="2 3" key="1">
    <citation type="submission" date="2016-06" db="EMBL/GenBank/DDBJ databases">
        <authorList>
            <person name="Kjaerup R.B."/>
            <person name="Dalgaard T.S."/>
            <person name="Juul-Madsen H.R."/>
        </authorList>
    </citation>
    <scope>NUCLEOTIDE SEQUENCE [LARGE SCALE GENOMIC DNA]</scope>
    <source>
        <strain evidence="2 3">GCSL-Mp3</strain>
    </source>
</reference>